<dbReference type="Pfam" id="PF00753">
    <property type="entry name" value="Lactamase_B"/>
    <property type="match status" value="1"/>
</dbReference>
<keyword evidence="1" id="KW-0479">Metal-binding</keyword>
<dbReference type="GO" id="GO:0006749">
    <property type="term" value="P:glutathione metabolic process"/>
    <property type="evidence" value="ECO:0007669"/>
    <property type="project" value="InterPro"/>
</dbReference>
<reference evidence="4" key="1">
    <citation type="journal article" date="2020" name="Stud. Mycol.">
        <title>101 Dothideomycetes genomes: A test case for predicting lifestyles and emergence of pathogens.</title>
        <authorList>
            <person name="Haridas S."/>
            <person name="Albert R."/>
            <person name="Binder M."/>
            <person name="Bloem J."/>
            <person name="LaButti K."/>
            <person name="Salamov A."/>
            <person name="Andreopoulos B."/>
            <person name="Baker S."/>
            <person name="Barry K."/>
            <person name="Bills G."/>
            <person name="Bluhm B."/>
            <person name="Cannon C."/>
            <person name="Castanera R."/>
            <person name="Culley D."/>
            <person name="Daum C."/>
            <person name="Ezra D."/>
            <person name="Gonzalez J."/>
            <person name="Henrissat B."/>
            <person name="Kuo A."/>
            <person name="Liang C."/>
            <person name="Lipzen A."/>
            <person name="Lutzoni F."/>
            <person name="Magnuson J."/>
            <person name="Mondo S."/>
            <person name="Nolan M."/>
            <person name="Ohm R."/>
            <person name="Pangilinan J."/>
            <person name="Park H.-J."/>
            <person name="Ramirez L."/>
            <person name="Alfaro M."/>
            <person name="Sun H."/>
            <person name="Tritt A."/>
            <person name="Yoshinaga Y."/>
            <person name="Zwiers L.-H."/>
            <person name="Turgeon B."/>
            <person name="Goodwin S."/>
            <person name="Spatafora J."/>
            <person name="Crous P."/>
            <person name="Grigoriev I."/>
        </authorList>
    </citation>
    <scope>NUCLEOTIDE SEQUENCE [LARGE SCALE GENOMIC DNA]</scope>
    <source>
        <strain evidence="4">CBS 304.66</strain>
    </source>
</reference>
<dbReference type="CDD" id="cd07724">
    <property type="entry name" value="POD-like_MBL-fold"/>
    <property type="match status" value="1"/>
</dbReference>
<name>A0A9P4N4Z5_9PLEO</name>
<evidence type="ECO:0000259" key="2">
    <source>
        <dbReference type="SMART" id="SM00849"/>
    </source>
</evidence>
<proteinExistence type="predicted"/>
<dbReference type="InterPro" id="IPR051682">
    <property type="entry name" value="Mito_Persulfide_Diox"/>
</dbReference>
<dbReference type="Gene3D" id="3.60.15.10">
    <property type="entry name" value="Ribonuclease Z/Hydroxyacylglutathione hydrolase-like"/>
    <property type="match status" value="1"/>
</dbReference>
<keyword evidence="4" id="KW-1185">Reference proteome</keyword>
<sequence>MTTVRLPLNTALQTTAARLLTPAPARTCAGRIAGSTSVGPRAYSQSCTPRQHARQAALREPFLSPKPVVPGRRNKSPFCVLSPRTPWSGKQGRALYSTQPAVSQEPTIHSLFETKTGTWQYVVVDPSTLNSVIIDPVLDYDPSTRTITTQSADALLSVVKENGYKVQWILETHAHADHLTAAYYLQKQLAEQQGYRPPIGIGKRITQVQKLFGGRYGIPAKEYEGNPDKLFDDDEVFEIGDMKATAIHLPGHTPDHLGYKIGDNVFCGDSIFHVDIGTARCDFPGGSVNNLWKSARKLLAMPDHVKIWTGHDYPPDSRGKPVAYMTVKEHKEQNKHLKDGVTEEEFVALRKERDAMLGEPRLLHQSLQINIRGGHLPEPTEVGHRLLHLPLKVQGVKL</sequence>
<dbReference type="EMBL" id="ML986607">
    <property type="protein sequence ID" value="KAF2265438.1"/>
    <property type="molecule type" value="Genomic_DNA"/>
</dbReference>
<dbReference type="FunFam" id="3.60.15.10:FF:000033">
    <property type="entry name" value="MBL fold metallo-hydrolase"/>
    <property type="match status" value="1"/>
</dbReference>
<dbReference type="GO" id="GO:0070813">
    <property type="term" value="P:hydrogen sulfide metabolic process"/>
    <property type="evidence" value="ECO:0007669"/>
    <property type="project" value="TreeGrafter"/>
</dbReference>
<comment type="caution">
    <text evidence="3">The sequence shown here is derived from an EMBL/GenBank/DDBJ whole genome shotgun (WGS) entry which is preliminary data.</text>
</comment>
<evidence type="ECO:0000256" key="1">
    <source>
        <dbReference type="ARBA" id="ARBA00022723"/>
    </source>
</evidence>
<protein>
    <submittedName>
        <fullName evidence="3">Metallo-hydrolase/oxidoreductase</fullName>
    </submittedName>
</protein>
<dbReference type="GO" id="GO:0050313">
    <property type="term" value="F:sulfur dioxygenase activity"/>
    <property type="evidence" value="ECO:0007669"/>
    <property type="project" value="InterPro"/>
</dbReference>
<dbReference type="PANTHER" id="PTHR43084:SF1">
    <property type="entry name" value="PERSULFIDE DIOXYGENASE ETHE1, MITOCHONDRIAL"/>
    <property type="match status" value="1"/>
</dbReference>
<evidence type="ECO:0000313" key="4">
    <source>
        <dbReference type="Proteomes" id="UP000800093"/>
    </source>
</evidence>
<dbReference type="SUPFAM" id="SSF56281">
    <property type="entry name" value="Metallo-hydrolase/oxidoreductase"/>
    <property type="match status" value="1"/>
</dbReference>
<feature type="domain" description="Metallo-beta-lactamase" evidence="2">
    <location>
        <begin position="117"/>
        <end position="311"/>
    </location>
</feature>
<dbReference type="InterPro" id="IPR001279">
    <property type="entry name" value="Metallo-B-lactamas"/>
</dbReference>
<dbReference type="PANTHER" id="PTHR43084">
    <property type="entry name" value="PERSULFIDE DIOXYGENASE ETHE1"/>
    <property type="match status" value="1"/>
</dbReference>
<gene>
    <name evidence="3" type="ORF">CC78DRAFT_532493</name>
</gene>
<evidence type="ECO:0000313" key="3">
    <source>
        <dbReference type="EMBL" id="KAF2265438.1"/>
    </source>
</evidence>
<accession>A0A9P4N4Z5</accession>
<dbReference type="Proteomes" id="UP000800093">
    <property type="component" value="Unassembled WGS sequence"/>
</dbReference>
<dbReference type="SMART" id="SM00849">
    <property type="entry name" value="Lactamase_B"/>
    <property type="match status" value="1"/>
</dbReference>
<dbReference type="AlphaFoldDB" id="A0A9P4N4Z5"/>
<dbReference type="InterPro" id="IPR044528">
    <property type="entry name" value="POD-like_MBL-fold"/>
</dbReference>
<dbReference type="InterPro" id="IPR036866">
    <property type="entry name" value="RibonucZ/Hydroxyglut_hydro"/>
</dbReference>
<organism evidence="3 4">
    <name type="scientific">Lojkania enalia</name>
    <dbReference type="NCBI Taxonomy" id="147567"/>
    <lineage>
        <taxon>Eukaryota</taxon>
        <taxon>Fungi</taxon>
        <taxon>Dikarya</taxon>
        <taxon>Ascomycota</taxon>
        <taxon>Pezizomycotina</taxon>
        <taxon>Dothideomycetes</taxon>
        <taxon>Pleosporomycetidae</taxon>
        <taxon>Pleosporales</taxon>
        <taxon>Pleosporales incertae sedis</taxon>
        <taxon>Lojkania</taxon>
    </lineage>
</organism>
<dbReference type="OrthoDB" id="449487at2759"/>
<dbReference type="GO" id="GO:0046872">
    <property type="term" value="F:metal ion binding"/>
    <property type="evidence" value="ECO:0007669"/>
    <property type="project" value="UniProtKB-KW"/>
</dbReference>